<accession>A0A4Q2ULR2</accession>
<feature type="signal peptide" evidence="1">
    <location>
        <begin position="1"/>
        <end position="21"/>
    </location>
</feature>
<feature type="chain" id="PRO_5020861111" evidence="1">
    <location>
        <begin position="22"/>
        <end position="143"/>
    </location>
</feature>
<evidence type="ECO:0000256" key="1">
    <source>
        <dbReference type="SAM" id="SignalP"/>
    </source>
</evidence>
<keyword evidence="3" id="KW-1185">Reference proteome</keyword>
<keyword evidence="1" id="KW-0732">Signal</keyword>
<dbReference type="InterPro" id="IPR018673">
    <property type="entry name" value="DUF2141"/>
</dbReference>
<evidence type="ECO:0000313" key="3">
    <source>
        <dbReference type="Proteomes" id="UP000290407"/>
    </source>
</evidence>
<dbReference type="AlphaFoldDB" id="A0A4Q2ULR2"/>
<dbReference type="EMBL" id="SBLB01000005">
    <property type="protein sequence ID" value="RYC68445.1"/>
    <property type="molecule type" value="Genomic_DNA"/>
</dbReference>
<proteinExistence type="predicted"/>
<comment type="caution">
    <text evidence="2">The sequence shown here is derived from an EMBL/GenBank/DDBJ whole genome shotgun (WGS) entry which is preliminary data.</text>
</comment>
<dbReference type="RefSeq" id="WP_129603220.1">
    <property type="nucleotide sequence ID" value="NZ_SBLB01000005.1"/>
</dbReference>
<name>A0A4Q2ULR2_9BACT</name>
<protein>
    <submittedName>
        <fullName evidence="2">DUF2141 domain-containing protein</fullName>
    </submittedName>
</protein>
<reference evidence="2 3" key="1">
    <citation type="submission" date="2019-01" db="EMBL/GenBank/DDBJ databases">
        <title>Spirosoma flava sp. nov., a propanil-degrading bacterium isolated from herbicide-contaminated soil.</title>
        <authorList>
            <person name="Zhang L."/>
            <person name="Jiang J.-D."/>
        </authorList>
    </citation>
    <scope>NUCLEOTIDE SEQUENCE [LARGE SCALE GENOMIC DNA]</scope>
    <source>
        <strain evidence="2 3">TY50</strain>
    </source>
</reference>
<dbReference type="Proteomes" id="UP000290407">
    <property type="component" value="Unassembled WGS sequence"/>
</dbReference>
<dbReference type="Pfam" id="PF09912">
    <property type="entry name" value="DUF2141"/>
    <property type="match status" value="1"/>
</dbReference>
<sequence>MKKQFAFPALAFLLVTGSVYAQQTISVTVKTPPTKSGTIHAALCNKADDFLTQTFKEVTAKATPDGNTVLTFSGIPKGEYAVRLYQDVNGDGVANTGMFGMPKEPFGFSNNPSVSFGPPSFQKAKFAVGDAPVALVVRLINVN</sequence>
<organism evidence="2 3">
    <name type="scientific">Spirosoma sordidisoli</name>
    <dbReference type="NCBI Taxonomy" id="2502893"/>
    <lineage>
        <taxon>Bacteria</taxon>
        <taxon>Pseudomonadati</taxon>
        <taxon>Bacteroidota</taxon>
        <taxon>Cytophagia</taxon>
        <taxon>Cytophagales</taxon>
        <taxon>Cytophagaceae</taxon>
        <taxon>Spirosoma</taxon>
    </lineage>
</organism>
<gene>
    <name evidence="2" type="ORF">EQG79_18985</name>
</gene>
<evidence type="ECO:0000313" key="2">
    <source>
        <dbReference type="EMBL" id="RYC68445.1"/>
    </source>
</evidence>